<evidence type="ECO:0000313" key="1">
    <source>
        <dbReference type="EMBL" id="WAR27152.1"/>
    </source>
</evidence>
<name>A0ABY7FZU6_MYAAR</name>
<dbReference type="EMBL" id="CP111025">
    <property type="protein sequence ID" value="WAR27152.1"/>
    <property type="molecule type" value="Genomic_DNA"/>
</dbReference>
<reference evidence="1" key="1">
    <citation type="submission" date="2022-11" db="EMBL/GenBank/DDBJ databases">
        <title>Centuries of genome instability and evolution in soft-shell clam transmissible cancer (bioRxiv).</title>
        <authorList>
            <person name="Hart S.F.M."/>
            <person name="Yonemitsu M.A."/>
            <person name="Giersch R.M."/>
            <person name="Beal B.F."/>
            <person name="Arriagada G."/>
            <person name="Davis B.W."/>
            <person name="Ostrander E.A."/>
            <person name="Goff S.P."/>
            <person name="Metzger M.J."/>
        </authorList>
    </citation>
    <scope>NUCLEOTIDE SEQUENCE</scope>
    <source>
        <strain evidence="1">MELC-2E11</strain>
        <tissue evidence="1">Siphon/mantle</tissue>
    </source>
</reference>
<evidence type="ECO:0000313" key="2">
    <source>
        <dbReference type="Proteomes" id="UP001164746"/>
    </source>
</evidence>
<accession>A0ABY7FZU6</accession>
<sequence>MKKDDIEKLITGTVTTIMKSLEFQKQIDDLKERAPFNEIRSRDAIKMANQNEQYSRKTNFKLMAVSEERGETEDKLVEKVGEILKGEGTAMIRRDEILAIHRLPTRGGGIRP</sequence>
<dbReference type="Proteomes" id="UP001164746">
    <property type="component" value="Chromosome 14"/>
</dbReference>
<gene>
    <name evidence="1" type="ORF">MAR_012856</name>
</gene>
<protein>
    <submittedName>
        <fullName evidence="1">Uncharacterized protein</fullName>
    </submittedName>
</protein>
<proteinExistence type="predicted"/>
<feature type="non-terminal residue" evidence="1">
    <location>
        <position position="1"/>
    </location>
</feature>
<organism evidence="1 2">
    <name type="scientific">Mya arenaria</name>
    <name type="common">Soft-shell clam</name>
    <dbReference type="NCBI Taxonomy" id="6604"/>
    <lineage>
        <taxon>Eukaryota</taxon>
        <taxon>Metazoa</taxon>
        <taxon>Spiralia</taxon>
        <taxon>Lophotrochozoa</taxon>
        <taxon>Mollusca</taxon>
        <taxon>Bivalvia</taxon>
        <taxon>Autobranchia</taxon>
        <taxon>Heteroconchia</taxon>
        <taxon>Euheterodonta</taxon>
        <taxon>Imparidentia</taxon>
        <taxon>Neoheterodontei</taxon>
        <taxon>Myida</taxon>
        <taxon>Myoidea</taxon>
        <taxon>Myidae</taxon>
        <taxon>Mya</taxon>
    </lineage>
</organism>
<keyword evidence="2" id="KW-1185">Reference proteome</keyword>